<protein>
    <submittedName>
        <fullName evidence="1">Uncharacterized protein</fullName>
    </submittedName>
</protein>
<dbReference type="AlphaFoldDB" id="A0AAV5ED41"/>
<dbReference type="SUPFAM" id="SSF53756">
    <property type="entry name" value="UDP-Glycosyltransferase/glycogen phosphorylase"/>
    <property type="match status" value="1"/>
</dbReference>
<sequence length="173" mass="18386">MADSNPSGSGLAGHSGVRCTLAVTRYVLGSSESPQPGNVHVVGFSDGCDNSGYDEVGDERDYLLGDESARGRAVRAVVYDALLLWVPRVARQQGVQCAAFFTQACAVNVAYAHAWAGKLRTIPVADALPHELPGLPAGLEAEYMSSRWGAKTVGPTVPSEYLDNRITDDKSYV</sequence>
<dbReference type="Proteomes" id="UP001054889">
    <property type="component" value="Unassembled WGS sequence"/>
</dbReference>
<keyword evidence="2" id="KW-1185">Reference proteome</keyword>
<comment type="caution">
    <text evidence="1">The sequence shown here is derived from an EMBL/GenBank/DDBJ whole genome shotgun (WGS) entry which is preliminary data.</text>
</comment>
<proteinExistence type="predicted"/>
<evidence type="ECO:0000313" key="1">
    <source>
        <dbReference type="EMBL" id="GJN20437.1"/>
    </source>
</evidence>
<accession>A0AAV5ED41</accession>
<dbReference type="Gene3D" id="3.40.50.2000">
    <property type="entry name" value="Glycogen Phosphorylase B"/>
    <property type="match status" value="1"/>
</dbReference>
<reference evidence="1" key="2">
    <citation type="submission" date="2021-12" db="EMBL/GenBank/DDBJ databases">
        <title>Resequencing data analysis of finger millet.</title>
        <authorList>
            <person name="Hatakeyama M."/>
            <person name="Aluri S."/>
            <person name="Balachadran M.T."/>
            <person name="Sivarajan S.R."/>
            <person name="Poveda L."/>
            <person name="Shimizu-Inatsugi R."/>
            <person name="Schlapbach R."/>
            <person name="Sreeman S.M."/>
            <person name="Shimizu K.K."/>
        </authorList>
    </citation>
    <scope>NUCLEOTIDE SEQUENCE</scope>
</reference>
<organism evidence="1 2">
    <name type="scientific">Eleusine coracana subsp. coracana</name>
    <dbReference type="NCBI Taxonomy" id="191504"/>
    <lineage>
        <taxon>Eukaryota</taxon>
        <taxon>Viridiplantae</taxon>
        <taxon>Streptophyta</taxon>
        <taxon>Embryophyta</taxon>
        <taxon>Tracheophyta</taxon>
        <taxon>Spermatophyta</taxon>
        <taxon>Magnoliopsida</taxon>
        <taxon>Liliopsida</taxon>
        <taxon>Poales</taxon>
        <taxon>Poaceae</taxon>
        <taxon>PACMAD clade</taxon>
        <taxon>Chloridoideae</taxon>
        <taxon>Cynodonteae</taxon>
        <taxon>Eleusininae</taxon>
        <taxon>Eleusine</taxon>
    </lineage>
</organism>
<dbReference type="EMBL" id="BQKI01000075">
    <property type="protein sequence ID" value="GJN20437.1"/>
    <property type="molecule type" value="Genomic_DNA"/>
</dbReference>
<gene>
    <name evidence="1" type="primary">gb07815</name>
    <name evidence="1" type="ORF">PR202_gb07815</name>
</gene>
<name>A0AAV5ED41_ELECO</name>
<evidence type="ECO:0000313" key="2">
    <source>
        <dbReference type="Proteomes" id="UP001054889"/>
    </source>
</evidence>
<reference evidence="1" key="1">
    <citation type="journal article" date="2018" name="DNA Res.">
        <title>Multiple hybrid de novo genome assembly of finger millet, an orphan allotetraploid crop.</title>
        <authorList>
            <person name="Hatakeyama M."/>
            <person name="Aluri S."/>
            <person name="Balachadran M.T."/>
            <person name="Sivarajan S.R."/>
            <person name="Patrignani A."/>
            <person name="Gruter S."/>
            <person name="Poveda L."/>
            <person name="Shimizu-Inatsugi R."/>
            <person name="Baeten J."/>
            <person name="Francoijs K.J."/>
            <person name="Nataraja K.N."/>
            <person name="Reddy Y.A.N."/>
            <person name="Phadnis S."/>
            <person name="Ravikumar R.L."/>
            <person name="Schlapbach R."/>
            <person name="Sreeman S.M."/>
            <person name="Shimizu K.K."/>
        </authorList>
    </citation>
    <scope>NUCLEOTIDE SEQUENCE</scope>
</reference>